<keyword evidence="2" id="KW-1185">Reference proteome</keyword>
<dbReference type="Proteomes" id="UP000184139">
    <property type="component" value="Unassembled WGS sequence"/>
</dbReference>
<protein>
    <submittedName>
        <fullName evidence="1">Uncharacterized protein</fullName>
    </submittedName>
</protein>
<dbReference type="AlphaFoldDB" id="A0A1M5WPX3"/>
<accession>A0A1M5WPX3</accession>
<organism evidence="1 2">
    <name type="scientific">Desulfofustis glycolicus DSM 9705</name>
    <dbReference type="NCBI Taxonomy" id="1121409"/>
    <lineage>
        <taxon>Bacteria</taxon>
        <taxon>Pseudomonadati</taxon>
        <taxon>Thermodesulfobacteriota</taxon>
        <taxon>Desulfobulbia</taxon>
        <taxon>Desulfobulbales</taxon>
        <taxon>Desulfocapsaceae</taxon>
        <taxon>Desulfofustis</taxon>
    </lineage>
</organism>
<sequence>MNVFFYSPRRAACPNDCSYPDCAERCLWALRSRPVLAAVERLPYGALFPLPKRAPLRSGDLIIVHIADLRELEDLIDHRQALAHYRLVLIVSDQVYDGSRRYHLLNPRYIATTRQDAGDLETVVNRIAQQVDAEPEPVRAVSH</sequence>
<dbReference type="EMBL" id="FQXS01000014">
    <property type="protein sequence ID" value="SHH89194.1"/>
    <property type="molecule type" value="Genomic_DNA"/>
</dbReference>
<evidence type="ECO:0000313" key="2">
    <source>
        <dbReference type="Proteomes" id="UP000184139"/>
    </source>
</evidence>
<proteinExistence type="predicted"/>
<reference evidence="1 2" key="1">
    <citation type="submission" date="2016-11" db="EMBL/GenBank/DDBJ databases">
        <authorList>
            <person name="Jaros S."/>
            <person name="Januszkiewicz K."/>
            <person name="Wedrychowicz H."/>
        </authorList>
    </citation>
    <scope>NUCLEOTIDE SEQUENCE [LARGE SCALE GENOMIC DNA]</scope>
    <source>
        <strain evidence="1 2">DSM 9705</strain>
    </source>
</reference>
<gene>
    <name evidence="1" type="ORF">SAMN02745124_02409</name>
</gene>
<name>A0A1M5WPX3_9BACT</name>
<dbReference type="STRING" id="1121409.SAMN02745124_02409"/>
<evidence type="ECO:0000313" key="1">
    <source>
        <dbReference type="EMBL" id="SHH89194.1"/>
    </source>
</evidence>
<dbReference type="OrthoDB" id="5432564at2"/>
<dbReference type="RefSeq" id="WP_073376353.1">
    <property type="nucleotide sequence ID" value="NZ_FQXS01000014.1"/>
</dbReference>